<comment type="caution">
    <text evidence="4">The sequence shown here is derived from an EMBL/GenBank/DDBJ whole genome shotgun (WGS) entry which is preliminary data.</text>
</comment>
<dbReference type="InterPro" id="IPR046977">
    <property type="entry name" value="RsmC/RlmG"/>
</dbReference>
<dbReference type="PANTHER" id="PTHR47816:SF4">
    <property type="entry name" value="RIBOSOMAL RNA SMALL SUBUNIT METHYLTRANSFERASE C"/>
    <property type="match status" value="1"/>
</dbReference>
<dbReference type="EMBL" id="VIKT02000031">
    <property type="protein sequence ID" value="NHF64055.1"/>
    <property type="molecule type" value="Genomic_DNA"/>
</dbReference>
<dbReference type="Proteomes" id="UP000818266">
    <property type="component" value="Unassembled WGS sequence"/>
</dbReference>
<name>A0A9E5MIN8_9MICO</name>
<feature type="domain" description="Methyltransferase small" evidence="3">
    <location>
        <begin position="29"/>
        <end position="197"/>
    </location>
</feature>
<dbReference type="GO" id="GO:0008757">
    <property type="term" value="F:S-adenosylmethionine-dependent methyltransferase activity"/>
    <property type="evidence" value="ECO:0007669"/>
    <property type="project" value="InterPro"/>
</dbReference>
<evidence type="ECO:0000313" key="4">
    <source>
        <dbReference type="EMBL" id="NHF64055.1"/>
    </source>
</evidence>
<reference evidence="4 5" key="1">
    <citation type="submission" date="2020-03" db="EMBL/GenBank/DDBJ databases">
        <title>Chryseoglobus sp. isolated from a deep-sea seamount.</title>
        <authorList>
            <person name="Zhang D.-C."/>
        </authorList>
    </citation>
    <scope>NUCLEOTIDE SEQUENCE [LARGE SCALE GENOMIC DNA]</scope>
    <source>
        <strain evidence="4 5">KN1116</strain>
    </source>
</reference>
<dbReference type="CDD" id="cd02440">
    <property type="entry name" value="AdoMet_MTases"/>
    <property type="match status" value="1"/>
</dbReference>
<organism evidence="4 5">
    <name type="scientific">Microcella pacifica</name>
    <dbReference type="NCBI Taxonomy" id="2591847"/>
    <lineage>
        <taxon>Bacteria</taxon>
        <taxon>Bacillati</taxon>
        <taxon>Actinomycetota</taxon>
        <taxon>Actinomycetes</taxon>
        <taxon>Micrococcales</taxon>
        <taxon>Microbacteriaceae</taxon>
        <taxon>Microcella</taxon>
    </lineage>
</organism>
<evidence type="ECO:0000256" key="2">
    <source>
        <dbReference type="ARBA" id="ARBA00022679"/>
    </source>
</evidence>
<accession>A0A9E5MIN8</accession>
<dbReference type="InterPro" id="IPR007848">
    <property type="entry name" value="Small_mtfrase_dom"/>
</dbReference>
<evidence type="ECO:0000259" key="3">
    <source>
        <dbReference type="Pfam" id="PF05175"/>
    </source>
</evidence>
<dbReference type="AlphaFoldDB" id="A0A9E5MIN8"/>
<gene>
    <name evidence="4" type="ORF">FK219_012565</name>
</gene>
<protein>
    <submittedName>
        <fullName evidence="4">Class I SAM-dependent methyltransferase</fullName>
    </submittedName>
</protein>
<dbReference type="Gene3D" id="3.40.50.150">
    <property type="entry name" value="Vaccinia Virus protein VP39"/>
    <property type="match status" value="1"/>
</dbReference>
<evidence type="ECO:0000256" key="1">
    <source>
        <dbReference type="ARBA" id="ARBA00022603"/>
    </source>
</evidence>
<keyword evidence="5" id="KW-1185">Reference proteome</keyword>
<dbReference type="Pfam" id="PF05175">
    <property type="entry name" value="MTS"/>
    <property type="match status" value="1"/>
</dbReference>
<dbReference type="InterPro" id="IPR029063">
    <property type="entry name" value="SAM-dependent_MTases_sf"/>
</dbReference>
<dbReference type="GO" id="GO:0032259">
    <property type="term" value="P:methylation"/>
    <property type="evidence" value="ECO:0007669"/>
    <property type="project" value="UniProtKB-KW"/>
</dbReference>
<dbReference type="OrthoDB" id="9764961at2"/>
<keyword evidence="1 4" id="KW-0489">Methyltransferase</keyword>
<keyword evidence="2" id="KW-0808">Transferase</keyword>
<dbReference type="SUPFAM" id="SSF53335">
    <property type="entry name" value="S-adenosyl-L-methionine-dependent methyltransferases"/>
    <property type="match status" value="1"/>
</dbReference>
<dbReference type="RefSeq" id="WP_152582756.1">
    <property type="nucleotide sequence ID" value="NZ_VIKT02000031.1"/>
</dbReference>
<proteinExistence type="predicted"/>
<dbReference type="PANTHER" id="PTHR47816">
    <property type="entry name" value="RIBOSOMAL RNA SMALL SUBUNIT METHYLTRANSFERASE C"/>
    <property type="match status" value="1"/>
</dbReference>
<sequence length="207" mass="22635">MAADHYFSDQPRGELVLSPLSVTLADREVEVVTAGGVFSPRALDAGTRVLLTSVPPPPTTGHVLDLGCGWGPIALSLALRSPEATVWAVDVNERSLDLTRRNAARLGLSNITAVRPEQVPDDVRFSCIWSNPPIRVGKNELHGMLEHWVPRLDDDASAWLVVARNLGSDSLQHWLEESFGAWSTVSRAATQKGYRVLRVRRTSPVAE</sequence>
<evidence type="ECO:0000313" key="5">
    <source>
        <dbReference type="Proteomes" id="UP000818266"/>
    </source>
</evidence>